<reference evidence="4 5" key="1">
    <citation type="submission" date="2020-02" db="EMBL/GenBank/DDBJ databases">
        <title>Bacillus aquiflavi sp. nov., isolated from yellow water of strong flavor Chinese baijiu in Yibin region of China.</title>
        <authorList>
            <person name="Xie J."/>
        </authorList>
    </citation>
    <scope>NUCLEOTIDE SEQUENCE [LARGE SCALE GENOMIC DNA]</scope>
    <source>
        <strain evidence="4 5">3H-10</strain>
    </source>
</reference>
<keyword evidence="5" id="KW-1185">Reference proteome</keyword>
<dbReference type="InterPro" id="IPR007060">
    <property type="entry name" value="FtsL/DivIC"/>
</dbReference>
<dbReference type="PANTHER" id="PTHR40027:SF1">
    <property type="entry name" value="CELL DIVISION PROTEIN DIVIC"/>
    <property type="match status" value="1"/>
</dbReference>
<feature type="coiled-coil region" evidence="1">
    <location>
        <begin position="66"/>
        <end position="100"/>
    </location>
</feature>
<dbReference type="EMBL" id="JACEIO010000044">
    <property type="protein sequence ID" value="MBA4538419.1"/>
    <property type="molecule type" value="Genomic_DNA"/>
</dbReference>
<dbReference type="EMBL" id="JAAIWN010000046">
    <property type="protein sequence ID" value="NEY82784.1"/>
    <property type="molecule type" value="Genomic_DNA"/>
</dbReference>
<protein>
    <submittedName>
        <fullName evidence="4">Septum formation initiator family protein</fullName>
    </submittedName>
</protein>
<comment type="caution">
    <text evidence="4">The sequence shown here is derived from an EMBL/GenBank/DDBJ whole genome shotgun (WGS) entry which is preliminary data.</text>
</comment>
<evidence type="ECO:0000313" key="3">
    <source>
        <dbReference type="EMBL" id="MBA4538419.1"/>
    </source>
</evidence>
<evidence type="ECO:0000256" key="2">
    <source>
        <dbReference type="SAM" id="Phobius"/>
    </source>
</evidence>
<dbReference type="Proteomes" id="UP000570010">
    <property type="component" value="Unassembled WGS sequence"/>
</dbReference>
<keyword evidence="2" id="KW-1133">Transmembrane helix</keyword>
<organism evidence="4 5">
    <name type="scientific">Bacillus aquiflavi</name>
    <dbReference type="NCBI Taxonomy" id="2672567"/>
    <lineage>
        <taxon>Bacteria</taxon>
        <taxon>Bacillati</taxon>
        <taxon>Bacillota</taxon>
        <taxon>Bacilli</taxon>
        <taxon>Bacillales</taxon>
        <taxon>Bacillaceae</taxon>
        <taxon>Bacillus</taxon>
    </lineage>
</organism>
<evidence type="ECO:0000313" key="5">
    <source>
        <dbReference type="Proteomes" id="UP000472971"/>
    </source>
</evidence>
<feature type="transmembrane region" description="Helical" evidence="2">
    <location>
        <begin position="41"/>
        <end position="60"/>
    </location>
</feature>
<dbReference type="Proteomes" id="UP000472971">
    <property type="component" value="Unassembled WGS sequence"/>
</dbReference>
<proteinExistence type="predicted"/>
<reference evidence="3 6" key="2">
    <citation type="submission" date="2020-07" db="EMBL/GenBank/DDBJ databases">
        <authorList>
            <person name="Feng H."/>
        </authorList>
    </citation>
    <scope>NUCLEOTIDE SEQUENCE [LARGE SCALE GENOMIC DNA]</scope>
    <source>
        <strain evidence="6">s-12</strain>
        <strain evidence="3">S-12</strain>
    </source>
</reference>
<evidence type="ECO:0000313" key="4">
    <source>
        <dbReference type="EMBL" id="NEY82784.1"/>
    </source>
</evidence>
<dbReference type="PANTHER" id="PTHR40027">
    <property type="entry name" value="CELL DIVISION PROTEIN DIVIC"/>
    <property type="match status" value="1"/>
</dbReference>
<dbReference type="Pfam" id="PF04977">
    <property type="entry name" value="DivIC"/>
    <property type="match status" value="1"/>
</dbReference>
<dbReference type="RefSeq" id="WP_163243182.1">
    <property type="nucleotide sequence ID" value="NZ_CP082780.1"/>
</dbReference>
<name>A0A6B3W5S2_9BACI</name>
<keyword evidence="2" id="KW-0472">Membrane</keyword>
<keyword evidence="1" id="KW-0175">Coiled coil</keyword>
<evidence type="ECO:0000313" key="6">
    <source>
        <dbReference type="Proteomes" id="UP000570010"/>
    </source>
</evidence>
<evidence type="ECO:0000256" key="1">
    <source>
        <dbReference type="SAM" id="Coils"/>
    </source>
</evidence>
<dbReference type="GO" id="GO:0051301">
    <property type="term" value="P:cell division"/>
    <property type="evidence" value="ECO:0007669"/>
    <property type="project" value="InterPro"/>
</dbReference>
<keyword evidence="2" id="KW-0812">Transmembrane</keyword>
<gene>
    <name evidence="4" type="ORF">G4D64_15035</name>
    <name evidence="3" type="ORF">H1Z61_15080</name>
</gene>
<sequence>MSVIKKRNEANVTKIQTTYAQQYENAEIKAARRRKLLVRRLVAFFIFVTVVSYIMVSTLISKAATIEAKKEEKVKLEKKLADLKIDQSILESEIEKLNDDEYLAKIARRDYFLSRENEIIFNLPLSEKEKEKETSTE</sequence>
<dbReference type="InterPro" id="IPR039076">
    <property type="entry name" value="DivIC"/>
</dbReference>
<accession>A0A6B3W5S2</accession>
<dbReference type="AlphaFoldDB" id="A0A6B3W5S2"/>